<protein>
    <submittedName>
        <fullName evidence="7">Uncharacterized protein</fullName>
    </submittedName>
</protein>
<feature type="transmembrane region" description="Helical" evidence="6">
    <location>
        <begin position="51"/>
        <end position="70"/>
    </location>
</feature>
<evidence type="ECO:0000256" key="2">
    <source>
        <dbReference type="ARBA" id="ARBA00022475"/>
    </source>
</evidence>
<name>A0A3E1K4F2_9GAMM</name>
<accession>A0A3E1K4F2</accession>
<keyword evidence="3 6" id="KW-0812">Transmembrane</keyword>
<dbReference type="AlphaFoldDB" id="A0A3E1K4F2"/>
<comment type="subcellular location">
    <subcellularLocation>
        <location evidence="1">Cell membrane</location>
        <topology evidence="1">Multi-pass membrane protein</topology>
    </subcellularLocation>
</comment>
<evidence type="ECO:0000256" key="3">
    <source>
        <dbReference type="ARBA" id="ARBA00022692"/>
    </source>
</evidence>
<evidence type="ECO:0000313" key="8">
    <source>
        <dbReference type="Proteomes" id="UP000260351"/>
    </source>
</evidence>
<evidence type="ECO:0000256" key="6">
    <source>
        <dbReference type="SAM" id="Phobius"/>
    </source>
</evidence>
<evidence type="ECO:0000256" key="1">
    <source>
        <dbReference type="ARBA" id="ARBA00004651"/>
    </source>
</evidence>
<dbReference type="Proteomes" id="UP000260351">
    <property type="component" value="Unassembled WGS sequence"/>
</dbReference>
<proteinExistence type="predicted"/>
<evidence type="ECO:0000313" key="7">
    <source>
        <dbReference type="EMBL" id="RFF28899.1"/>
    </source>
</evidence>
<feature type="transmembrane region" description="Helical" evidence="6">
    <location>
        <begin position="134"/>
        <end position="152"/>
    </location>
</feature>
<sequence length="318" mass="34671">MPGQTGQMRAWRWIRRSLTAVSLGAVGYFFAIALAEHLQATEGACLTPDPLTAVAVACFALAVAVSALLWRSILNRSARAESLGRLDAVEVYIAAWLLKYLPGKAWSYAYRAATARARGIELATLLNSFALETLFLLLASTVPAIPIVLAVALTDSAISIQMLSPLLLLLPVLALLHRPTTERLTEFLYRFLRQPKPPKSARMSGRFLAKMQAGYLVPRVLNGVAFVLITHSLYGVTVDMWAPLVAFYMLAGILGSLAFFAPSGIGVREGVLVGLCIHYFNLEQAALLAIITRIYNLLADLALAAVLVSCRARRWMNE</sequence>
<keyword evidence="8" id="KW-1185">Reference proteome</keyword>
<dbReference type="OrthoDB" id="5624213at2"/>
<comment type="caution">
    <text evidence="7">The sequence shown here is derived from an EMBL/GenBank/DDBJ whole genome shotgun (WGS) entry which is preliminary data.</text>
</comment>
<dbReference type="InterPro" id="IPR022791">
    <property type="entry name" value="L-PG_synthase/AglD"/>
</dbReference>
<keyword evidence="5 6" id="KW-0472">Membrane</keyword>
<dbReference type="GO" id="GO:0005886">
    <property type="term" value="C:plasma membrane"/>
    <property type="evidence" value="ECO:0007669"/>
    <property type="project" value="UniProtKB-SubCell"/>
</dbReference>
<feature type="transmembrane region" description="Helical" evidence="6">
    <location>
        <begin position="158"/>
        <end position="176"/>
    </location>
</feature>
<feature type="transmembrane region" description="Helical" evidence="6">
    <location>
        <begin position="240"/>
        <end position="260"/>
    </location>
</feature>
<keyword evidence="4 6" id="KW-1133">Transmembrane helix</keyword>
<reference evidence="7 8" key="1">
    <citation type="submission" date="2018-08" db="EMBL/GenBank/DDBJ databases">
        <title>Wenzhouxiangella salilacus sp. nov., a novel bacterium isolated from a saline lake in Xinjiang Province, China.</title>
        <authorList>
            <person name="Han S."/>
        </authorList>
    </citation>
    <scope>NUCLEOTIDE SEQUENCE [LARGE SCALE GENOMIC DNA]</scope>
    <source>
        <strain evidence="7 8">XDB06</strain>
    </source>
</reference>
<evidence type="ECO:0000256" key="4">
    <source>
        <dbReference type="ARBA" id="ARBA00022989"/>
    </source>
</evidence>
<keyword evidence="2" id="KW-1003">Cell membrane</keyword>
<evidence type="ECO:0000256" key="5">
    <source>
        <dbReference type="ARBA" id="ARBA00023136"/>
    </source>
</evidence>
<feature type="transmembrane region" description="Helical" evidence="6">
    <location>
        <begin position="297"/>
        <end position="316"/>
    </location>
</feature>
<organism evidence="7 8">
    <name type="scientific">Wenzhouxiangella sediminis</name>
    <dbReference type="NCBI Taxonomy" id="1792836"/>
    <lineage>
        <taxon>Bacteria</taxon>
        <taxon>Pseudomonadati</taxon>
        <taxon>Pseudomonadota</taxon>
        <taxon>Gammaproteobacteria</taxon>
        <taxon>Chromatiales</taxon>
        <taxon>Wenzhouxiangellaceae</taxon>
        <taxon>Wenzhouxiangella</taxon>
    </lineage>
</organism>
<dbReference type="EMBL" id="QUZK01000053">
    <property type="protein sequence ID" value="RFF28899.1"/>
    <property type="molecule type" value="Genomic_DNA"/>
</dbReference>
<gene>
    <name evidence="7" type="ORF">DZC52_15070</name>
</gene>
<dbReference type="Pfam" id="PF03706">
    <property type="entry name" value="LPG_synthase_TM"/>
    <property type="match status" value="1"/>
</dbReference>